<feature type="region of interest" description="Disordered" evidence="1">
    <location>
        <begin position="206"/>
        <end position="321"/>
    </location>
</feature>
<accession>A0A2N9IHT0</accession>
<dbReference type="AlphaFoldDB" id="A0A2N9IHT0"/>
<sequence length="502" mass="56652">MEHIASYVTPQPIQQISSSGKKISGGDSSSKKFVTAVVSSDPLISLVDVVIDRVDAANAQLVEVAFHLRSKLMQSCQENLLQNASFKKAKDGLKLHAPVPQLPATSKQGTHTSTKRKTTETSTKKPKVIEATPDASIEETGLLVEELDDATILFALMKDVDQKRQTQAELIEAQQVLEAENQRIAQEHEEAIQFVAVVKAKNKVKEAKRKRLEAKEEERRKAEKAEEERSAEIRRRLEVQKKEKAEGEKKKKEEEMEKKKKENEEKEEVEKNKKKEKGEVEKKKMEKEEREEVERKEQEERERERVKKEKKEEEGAKQKAQVVPKEKKKVEEVGKEVVIPEKEVKQQGIEAVISSVEAITPLDSAQPMLEDHGDIDSLLKVVSLTLQQCQTPTKTSSTITALKPTQEQLQAAINQLKEPLKQPANVILFYAGLVDQFQQVARFLIANPSSLSESAKASELKSITQKVKSLEAELQIWKSKRSQKCLELQSVHLEGQGLVQEV</sequence>
<feature type="compositionally biased region" description="Low complexity" evidence="1">
    <location>
        <begin position="11"/>
        <end position="27"/>
    </location>
</feature>
<feature type="compositionally biased region" description="Basic and acidic residues" evidence="1">
    <location>
        <begin position="213"/>
        <end position="317"/>
    </location>
</feature>
<proteinExistence type="predicted"/>
<protein>
    <submittedName>
        <fullName evidence="2">Uncharacterized protein</fullName>
    </submittedName>
</protein>
<name>A0A2N9IHT0_FAGSY</name>
<evidence type="ECO:0000256" key="1">
    <source>
        <dbReference type="SAM" id="MobiDB-lite"/>
    </source>
</evidence>
<organism evidence="2">
    <name type="scientific">Fagus sylvatica</name>
    <name type="common">Beechnut</name>
    <dbReference type="NCBI Taxonomy" id="28930"/>
    <lineage>
        <taxon>Eukaryota</taxon>
        <taxon>Viridiplantae</taxon>
        <taxon>Streptophyta</taxon>
        <taxon>Embryophyta</taxon>
        <taxon>Tracheophyta</taxon>
        <taxon>Spermatophyta</taxon>
        <taxon>Magnoliopsida</taxon>
        <taxon>eudicotyledons</taxon>
        <taxon>Gunneridae</taxon>
        <taxon>Pentapetalae</taxon>
        <taxon>rosids</taxon>
        <taxon>fabids</taxon>
        <taxon>Fagales</taxon>
        <taxon>Fagaceae</taxon>
        <taxon>Fagus</taxon>
    </lineage>
</organism>
<gene>
    <name evidence="2" type="ORF">FSB_LOCUS51353</name>
</gene>
<reference evidence="2" key="1">
    <citation type="submission" date="2018-02" db="EMBL/GenBank/DDBJ databases">
        <authorList>
            <person name="Cohen D.B."/>
            <person name="Kent A.D."/>
        </authorList>
    </citation>
    <scope>NUCLEOTIDE SEQUENCE</scope>
</reference>
<evidence type="ECO:0000313" key="2">
    <source>
        <dbReference type="EMBL" id="SPD23471.1"/>
    </source>
</evidence>
<feature type="region of interest" description="Disordered" evidence="1">
    <location>
        <begin position="98"/>
        <end position="126"/>
    </location>
</feature>
<feature type="region of interest" description="Disordered" evidence="1">
    <location>
        <begin position="1"/>
        <end position="27"/>
    </location>
</feature>
<dbReference type="EMBL" id="OIVN01005657">
    <property type="protein sequence ID" value="SPD23471.1"/>
    <property type="molecule type" value="Genomic_DNA"/>
</dbReference>